<keyword evidence="6 8" id="KW-0472">Membrane</keyword>
<feature type="domain" description="Peptidase S54 rhomboid" evidence="9">
    <location>
        <begin position="206"/>
        <end position="347"/>
    </location>
</feature>
<evidence type="ECO:0000256" key="8">
    <source>
        <dbReference type="SAM" id="Phobius"/>
    </source>
</evidence>
<comment type="similarity">
    <text evidence="2">Belongs to the peptidase S54 family.</text>
</comment>
<feature type="transmembrane region" description="Helical" evidence="8">
    <location>
        <begin position="290"/>
        <end position="313"/>
    </location>
</feature>
<dbReference type="GO" id="GO:0006465">
    <property type="term" value="P:signal peptide processing"/>
    <property type="evidence" value="ECO:0007669"/>
    <property type="project" value="TreeGrafter"/>
</dbReference>
<evidence type="ECO:0000313" key="11">
    <source>
        <dbReference type="Proteomes" id="UP000472372"/>
    </source>
</evidence>
<dbReference type="InterPro" id="IPR035952">
    <property type="entry name" value="Rhomboid-like_sf"/>
</dbReference>
<dbReference type="PANTHER" id="PTHR43731:SF14">
    <property type="entry name" value="PRESENILIN-ASSOCIATED RHOMBOID-LIKE PROTEIN, MITOCHONDRIAL"/>
    <property type="match status" value="1"/>
</dbReference>
<evidence type="ECO:0000256" key="2">
    <source>
        <dbReference type="ARBA" id="ARBA00009045"/>
    </source>
</evidence>
<dbReference type="GO" id="GO:0016020">
    <property type="term" value="C:membrane"/>
    <property type="evidence" value="ECO:0007669"/>
    <property type="project" value="UniProtKB-SubCell"/>
</dbReference>
<evidence type="ECO:0000256" key="1">
    <source>
        <dbReference type="ARBA" id="ARBA00004141"/>
    </source>
</evidence>
<gene>
    <name evidence="10" type="ORF">PTTW11_08453</name>
</gene>
<dbReference type="Proteomes" id="UP000472372">
    <property type="component" value="Chromosome 8"/>
</dbReference>
<comment type="subcellular location">
    <subcellularLocation>
        <location evidence="1">Membrane</location>
        <topology evidence="1">Multi-pass membrane protein</topology>
    </subcellularLocation>
</comment>
<keyword evidence="4" id="KW-0378">Hydrolase</keyword>
<feature type="transmembrane region" description="Helical" evidence="8">
    <location>
        <begin position="249"/>
        <end position="269"/>
    </location>
</feature>
<keyword evidence="3 8" id="KW-0812">Transmembrane</keyword>
<feature type="region of interest" description="Disordered" evidence="7">
    <location>
        <begin position="40"/>
        <end position="87"/>
    </location>
</feature>
<dbReference type="Pfam" id="PF01694">
    <property type="entry name" value="Rhomboid"/>
    <property type="match status" value="1"/>
</dbReference>
<feature type="transmembrane region" description="Helical" evidence="8">
    <location>
        <begin position="209"/>
        <end position="229"/>
    </location>
</feature>
<evidence type="ECO:0000256" key="4">
    <source>
        <dbReference type="ARBA" id="ARBA00022801"/>
    </source>
</evidence>
<protein>
    <submittedName>
        <fullName evidence="10">GlpG</fullName>
    </submittedName>
</protein>
<dbReference type="PANTHER" id="PTHR43731">
    <property type="entry name" value="RHOMBOID PROTEASE"/>
    <property type="match status" value="1"/>
</dbReference>
<dbReference type="EMBL" id="HG992984">
    <property type="protein sequence ID" value="CAE7199410.1"/>
    <property type="molecule type" value="Genomic_DNA"/>
</dbReference>
<evidence type="ECO:0000256" key="3">
    <source>
        <dbReference type="ARBA" id="ARBA00022692"/>
    </source>
</evidence>
<evidence type="ECO:0000256" key="6">
    <source>
        <dbReference type="ARBA" id="ARBA00023136"/>
    </source>
</evidence>
<dbReference type="GO" id="GO:0004252">
    <property type="term" value="F:serine-type endopeptidase activity"/>
    <property type="evidence" value="ECO:0007669"/>
    <property type="project" value="InterPro"/>
</dbReference>
<feature type="region of interest" description="Disordered" evidence="7">
    <location>
        <begin position="570"/>
        <end position="724"/>
    </location>
</feature>
<evidence type="ECO:0000256" key="5">
    <source>
        <dbReference type="ARBA" id="ARBA00022989"/>
    </source>
</evidence>
<dbReference type="Gene3D" id="1.20.1540.10">
    <property type="entry name" value="Rhomboid-like"/>
    <property type="match status" value="1"/>
</dbReference>
<evidence type="ECO:0000256" key="7">
    <source>
        <dbReference type="SAM" id="MobiDB-lite"/>
    </source>
</evidence>
<organism evidence="10 11">
    <name type="scientific">Pyrenophora teres f. teres</name>
    <dbReference type="NCBI Taxonomy" id="97479"/>
    <lineage>
        <taxon>Eukaryota</taxon>
        <taxon>Fungi</taxon>
        <taxon>Dikarya</taxon>
        <taxon>Ascomycota</taxon>
        <taxon>Pezizomycotina</taxon>
        <taxon>Dothideomycetes</taxon>
        <taxon>Pleosporomycetidae</taxon>
        <taxon>Pleosporales</taxon>
        <taxon>Pleosporineae</taxon>
        <taxon>Pleosporaceae</taxon>
        <taxon>Pyrenophora</taxon>
    </lineage>
</organism>
<evidence type="ECO:0000313" key="10">
    <source>
        <dbReference type="EMBL" id="CAE7199410.1"/>
    </source>
</evidence>
<accession>A0A6S6W866</accession>
<feature type="compositionally biased region" description="Basic and acidic residues" evidence="7">
    <location>
        <begin position="666"/>
        <end position="675"/>
    </location>
</feature>
<reference evidence="10" key="1">
    <citation type="submission" date="2021-02" db="EMBL/GenBank/DDBJ databases">
        <authorList>
            <person name="Syme A R."/>
            <person name="Syme A R."/>
            <person name="Moolhuijzen P."/>
        </authorList>
    </citation>
    <scope>NUCLEOTIDE SEQUENCE</scope>
    <source>
        <strain evidence="10">W1-1</strain>
    </source>
</reference>
<sequence length="724" mass="81015">MFTFKIVGPSLRSACHTSRMPAISALRPTLSQLRCFSHTRVQHNPQRKPPTYPHQQPQQQPGPPIDPIDPKFRYLPDQGPQSPEEAIEEVRQRLPQIKVYYLRPAIWAIAVSCGIFLGLSYLEAKKELKKESASVGGWLQVPQWTPRRQGPPTPTEVVTGAWNSSDPISRLGYGIIGANTGIHLSSFLAPRAWDSLWHLPARNVNYTQFTSMFVHSGALHFFFNMYFLNNFMTPVGYSRLFEGSPNHTLAFYLSTGVLSGYAQHLATLIPTQKSIIPEIFVRCGGASGALFGVLGIFCMQYPTAGLGIMFVPVHFEAQYVLPAILLFDFIGMVRGYTFLRFGHAAGAPHVKGITHVKFADMITDTGVIVAVASDRGQFVHVRLNDHVRQRCSQLGSIPPEAKLPDVYFKPFHVVLAYLDGDELLSVFASHIGTADLLLVFAQAWALAARLSLPKLQNKLISSMAKLHIDMIDGESKGMEKQYTADDNLSHAIQHLQHQFGPGSPAENFLTCFIGRTTPLICELERRLASEVFDDDIRMKILTEARSFERDPIKHRPHVFYVEVSDRPRYPPLLVEQRPPGKGPVSDAGSRSIRKTPSYIFLENNDPRPSSSREDQSTTCDVFVDKIKARSSSGKRAPRPCRATARWDDSRAGPGIRMPPGKPRHSSRYDSSQRETPEEEQSSTSEDSFVTANEWPNEARRQLLFGIQRVPSPHQTPLHHRDSPA</sequence>
<feature type="transmembrane region" description="Helical" evidence="8">
    <location>
        <begin position="100"/>
        <end position="122"/>
    </location>
</feature>
<name>A0A6S6W866_9PLEO</name>
<proteinExistence type="inferred from homology"/>
<dbReference type="InterPro" id="IPR050925">
    <property type="entry name" value="Rhomboid_protease_S54"/>
</dbReference>
<dbReference type="InterPro" id="IPR022764">
    <property type="entry name" value="Peptidase_S54_rhomboid_dom"/>
</dbReference>
<dbReference type="AlphaFoldDB" id="A0A6S6W866"/>
<evidence type="ECO:0000259" key="9">
    <source>
        <dbReference type="Pfam" id="PF01694"/>
    </source>
</evidence>
<keyword evidence="5 8" id="KW-1133">Transmembrane helix</keyword>
<dbReference type="SUPFAM" id="SSF144091">
    <property type="entry name" value="Rhomboid-like"/>
    <property type="match status" value="1"/>
</dbReference>